<proteinExistence type="predicted"/>
<reference evidence="1" key="1">
    <citation type="submission" date="2015-10" db="EMBL/GenBank/DDBJ databases">
        <title>EvidentialGene: Evidence-directed Construction of Complete mRNA Transcriptomes without Genomes.</title>
        <authorList>
            <person name="Gilbert D.G."/>
        </authorList>
    </citation>
    <scope>NUCLEOTIDE SEQUENCE</scope>
</reference>
<protein>
    <submittedName>
        <fullName evidence="1">Uncharacterized protein</fullName>
    </submittedName>
</protein>
<sequence length="61" mass="7285">MNTQHAAYTQRGQCQQVLGYYYYYYNVCDQRRYRETKRAQNIFTGSLVCSLTHTPTHKNTI</sequence>
<accession>A0A0P6IHK4</accession>
<evidence type="ECO:0000313" key="1">
    <source>
        <dbReference type="EMBL" id="JAN89772.1"/>
    </source>
</evidence>
<organism evidence="1">
    <name type="scientific">Daphnia magna</name>
    <dbReference type="NCBI Taxonomy" id="35525"/>
    <lineage>
        <taxon>Eukaryota</taxon>
        <taxon>Metazoa</taxon>
        <taxon>Ecdysozoa</taxon>
        <taxon>Arthropoda</taxon>
        <taxon>Crustacea</taxon>
        <taxon>Branchiopoda</taxon>
        <taxon>Diplostraca</taxon>
        <taxon>Cladocera</taxon>
        <taxon>Anomopoda</taxon>
        <taxon>Daphniidae</taxon>
        <taxon>Daphnia</taxon>
    </lineage>
</organism>
<name>A0A0P6IHK4_9CRUS</name>
<dbReference type="AlphaFoldDB" id="A0A0P6IHK4"/>
<dbReference type="EMBL" id="GDIQ01004965">
    <property type="protein sequence ID" value="JAN89772.1"/>
    <property type="molecule type" value="Transcribed_RNA"/>
</dbReference>